<sequence>MKTYPLLRTILLLMTFMSLSFSSQANAPKRIISLSGAITEVLDGLGVGKQIVAVDLTSDYPAYVSQLPKVSKNRSVTIEAVSSFRPDLVLALKGELSADIQAQLKKLKIPFLLVTQEFSSTGLQGFIKTIAKAVDQEQKGIALASKLSQDLSNLAKKTKQSSQKILFIYARGTGHMSVAGQSTSIDAVIKEAGFQNAMKGFTGFKTYNTEALVAANPDVILLFNFGISSLGGSEGIQQMPGVKLTNAGKNHKIISMDATLLNNYSLRLPEAIAKLQDLVL</sequence>
<keyword evidence="1" id="KW-0732">Signal</keyword>
<protein>
    <submittedName>
        <fullName evidence="3">ABC transporter substrate-binding protein</fullName>
    </submittedName>
</protein>
<dbReference type="Pfam" id="PF01497">
    <property type="entry name" value="Peripla_BP_2"/>
    <property type="match status" value="1"/>
</dbReference>
<evidence type="ECO:0000259" key="2">
    <source>
        <dbReference type="PROSITE" id="PS50983"/>
    </source>
</evidence>
<reference evidence="3" key="2">
    <citation type="journal article" date="2022" name="Sci. Total Environ.">
        <title>Prevalence, transmission, and molecular epidemiology of tet(X)-positive bacteria among humans, animals, and environmental niches in China: An epidemiological, and genomic-based study.</title>
        <authorList>
            <person name="Dong N."/>
            <person name="Zeng Y."/>
            <person name="Cai C."/>
            <person name="Sun C."/>
            <person name="Lu J."/>
            <person name="Liu C."/>
            <person name="Zhou H."/>
            <person name="Sun Q."/>
            <person name="Shu L."/>
            <person name="Wang H."/>
            <person name="Wang Y."/>
            <person name="Wang S."/>
            <person name="Wu C."/>
            <person name="Chan E.W."/>
            <person name="Chen G."/>
            <person name="Shen Z."/>
            <person name="Chen S."/>
            <person name="Zhang R."/>
        </authorList>
    </citation>
    <scope>NUCLEOTIDE SEQUENCE</scope>
    <source>
        <strain evidence="3">R1692</strain>
    </source>
</reference>
<dbReference type="PANTHER" id="PTHR30535:SF4">
    <property type="entry name" value="HEMIN-BINDING PERIPLASMIC PROTEIN HMUT"/>
    <property type="match status" value="1"/>
</dbReference>
<dbReference type="PROSITE" id="PS50983">
    <property type="entry name" value="FE_B12_PBP"/>
    <property type="match status" value="1"/>
</dbReference>
<proteinExistence type="predicted"/>
<comment type="caution">
    <text evidence="3">The sequence shown here is derived from an EMBL/GenBank/DDBJ whole genome shotgun (WGS) entry which is preliminary data.</text>
</comment>
<evidence type="ECO:0000256" key="1">
    <source>
        <dbReference type="SAM" id="SignalP"/>
    </source>
</evidence>
<feature type="signal peptide" evidence="1">
    <location>
        <begin position="1"/>
        <end position="27"/>
    </location>
</feature>
<dbReference type="InterPro" id="IPR002491">
    <property type="entry name" value="ABC_transptr_periplasmic_BD"/>
</dbReference>
<name>A0ABT7NNA8_9SPHI</name>
<dbReference type="InterPro" id="IPR050902">
    <property type="entry name" value="ABC_Transporter_SBP"/>
</dbReference>
<evidence type="ECO:0000313" key="3">
    <source>
        <dbReference type="EMBL" id="MDM1048666.1"/>
    </source>
</evidence>
<evidence type="ECO:0000313" key="4">
    <source>
        <dbReference type="Proteomes" id="UP001170954"/>
    </source>
</evidence>
<feature type="domain" description="Fe/B12 periplasmic-binding" evidence="2">
    <location>
        <begin position="30"/>
        <end position="280"/>
    </location>
</feature>
<dbReference type="PANTHER" id="PTHR30535">
    <property type="entry name" value="VITAMIN B12-BINDING PROTEIN"/>
    <property type="match status" value="1"/>
</dbReference>
<dbReference type="Proteomes" id="UP001170954">
    <property type="component" value="Unassembled WGS sequence"/>
</dbReference>
<dbReference type="Gene3D" id="3.40.50.1980">
    <property type="entry name" value="Nitrogenase molybdenum iron protein domain"/>
    <property type="match status" value="2"/>
</dbReference>
<accession>A0ABT7NNA8</accession>
<dbReference type="RefSeq" id="WP_149525460.1">
    <property type="nucleotide sequence ID" value="NZ_CP030848.1"/>
</dbReference>
<dbReference type="EMBL" id="JACAGK010000026">
    <property type="protein sequence ID" value="MDM1048666.1"/>
    <property type="molecule type" value="Genomic_DNA"/>
</dbReference>
<gene>
    <name evidence="3" type="ORF">HX018_10485</name>
</gene>
<reference evidence="3" key="1">
    <citation type="submission" date="2020-06" db="EMBL/GenBank/DDBJ databases">
        <authorList>
            <person name="Dong N."/>
        </authorList>
    </citation>
    <scope>NUCLEOTIDE SEQUENCE</scope>
    <source>
        <strain evidence="3">R1692</strain>
    </source>
</reference>
<keyword evidence="4" id="KW-1185">Reference proteome</keyword>
<dbReference type="SUPFAM" id="SSF53807">
    <property type="entry name" value="Helical backbone' metal receptor"/>
    <property type="match status" value="1"/>
</dbReference>
<feature type="chain" id="PRO_5047295798" evidence="1">
    <location>
        <begin position="28"/>
        <end position="280"/>
    </location>
</feature>
<organism evidence="3 4">
    <name type="scientific">Sphingobacterium hotanense</name>
    <dbReference type="NCBI Taxonomy" id="649196"/>
    <lineage>
        <taxon>Bacteria</taxon>
        <taxon>Pseudomonadati</taxon>
        <taxon>Bacteroidota</taxon>
        <taxon>Sphingobacteriia</taxon>
        <taxon>Sphingobacteriales</taxon>
        <taxon>Sphingobacteriaceae</taxon>
        <taxon>Sphingobacterium</taxon>
    </lineage>
</organism>